<protein>
    <submittedName>
        <fullName evidence="3">Uncharacterized protein</fullName>
    </submittedName>
</protein>
<dbReference type="InParanoid" id="D7FJE2"/>
<evidence type="ECO:0000313" key="4">
    <source>
        <dbReference type="Proteomes" id="UP000002630"/>
    </source>
</evidence>
<organism evidence="3 4">
    <name type="scientific">Ectocarpus siliculosus</name>
    <name type="common">Brown alga</name>
    <name type="synonym">Conferva siliculosa</name>
    <dbReference type="NCBI Taxonomy" id="2880"/>
    <lineage>
        <taxon>Eukaryota</taxon>
        <taxon>Sar</taxon>
        <taxon>Stramenopiles</taxon>
        <taxon>Ochrophyta</taxon>
        <taxon>PX clade</taxon>
        <taxon>Phaeophyceae</taxon>
        <taxon>Ectocarpales</taxon>
        <taxon>Ectocarpaceae</taxon>
        <taxon>Ectocarpus</taxon>
    </lineage>
</organism>
<gene>
    <name evidence="3" type="ORF">Esi_0133_0042</name>
</gene>
<evidence type="ECO:0000256" key="2">
    <source>
        <dbReference type="SAM" id="MobiDB-lite"/>
    </source>
</evidence>
<dbReference type="Proteomes" id="UP000002630">
    <property type="component" value="Linkage Group LG17"/>
</dbReference>
<dbReference type="EMBL" id="FN647953">
    <property type="protein sequence ID" value="CBJ29045.1"/>
    <property type="molecule type" value="Genomic_DNA"/>
</dbReference>
<feature type="region of interest" description="Disordered" evidence="2">
    <location>
        <begin position="736"/>
        <end position="761"/>
    </location>
</feature>
<feature type="region of interest" description="Disordered" evidence="2">
    <location>
        <begin position="1"/>
        <end position="50"/>
    </location>
</feature>
<feature type="region of interest" description="Disordered" evidence="2">
    <location>
        <begin position="1149"/>
        <end position="1169"/>
    </location>
</feature>
<feature type="compositionally biased region" description="Acidic residues" evidence="2">
    <location>
        <begin position="744"/>
        <end position="755"/>
    </location>
</feature>
<feature type="region of interest" description="Disordered" evidence="2">
    <location>
        <begin position="66"/>
        <end position="134"/>
    </location>
</feature>
<feature type="region of interest" description="Disordered" evidence="2">
    <location>
        <begin position="780"/>
        <end position="814"/>
    </location>
</feature>
<dbReference type="EMBL" id="FN649742">
    <property type="protein sequence ID" value="CBJ29045.1"/>
    <property type="molecule type" value="Genomic_DNA"/>
</dbReference>
<feature type="coiled-coil region" evidence="1">
    <location>
        <begin position="571"/>
        <end position="598"/>
    </location>
</feature>
<evidence type="ECO:0000313" key="3">
    <source>
        <dbReference type="EMBL" id="CBJ29045.1"/>
    </source>
</evidence>
<feature type="compositionally biased region" description="Basic and acidic residues" evidence="2">
    <location>
        <begin position="93"/>
        <end position="106"/>
    </location>
</feature>
<keyword evidence="4" id="KW-1185">Reference proteome</keyword>
<dbReference type="PANTHER" id="PTHR23159:SF31">
    <property type="entry name" value="CENTROSOME-ASSOCIATED PROTEIN CEP250 ISOFORM X1"/>
    <property type="match status" value="1"/>
</dbReference>
<reference evidence="3 4" key="1">
    <citation type="journal article" date="2010" name="Nature">
        <title>The Ectocarpus genome and the independent evolution of multicellularity in brown algae.</title>
        <authorList>
            <person name="Cock J.M."/>
            <person name="Sterck L."/>
            <person name="Rouze P."/>
            <person name="Scornet D."/>
            <person name="Allen A.E."/>
            <person name="Amoutzias G."/>
            <person name="Anthouard V."/>
            <person name="Artiguenave F."/>
            <person name="Aury J.M."/>
            <person name="Badger J.H."/>
            <person name="Beszteri B."/>
            <person name="Billiau K."/>
            <person name="Bonnet E."/>
            <person name="Bothwell J.H."/>
            <person name="Bowler C."/>
            <person name="Boyen C."/>
            <person name="Brownlee C."/>
            <person name="Carrano C.J."/>
            <person name="Charrier B."/>
            <person name="Cho G.Y."/>
            <person name="Coelho S.M."/>
            <person name="Collen J."/>
            <person name="Corre E."/>
            <person name="Da Silva C."/>
            <person name="Delage L."/>
            <person name="Delaroque N."/>
            <person name="Dittami S.M."/>
            <person name="Doulbeau S."/>
            <person name="Elias M."/>
            <person name="Farnham G."/>
            <person name="Gachon C.M."/>
            <person name="Gschloessl B."/>
            <person name="Heesch S."/>
            <person name="Jabbari K."/>
            <person name="Jubin C."/>
            <person name="Kawai H."/>
            <person name="Kimura K."/>
            <person name="Kloareg B."/>
            <person name="Kupper F.C."/>
            <person name="Lang D."/>
            <person name="Le Bail A."/>
            <person name="Leblanc C."/>
            <person name="Lerouge P."/>
            <person name="Lohr M."/>
            <person name="Lopez P.J."/>
            <person name="Martens C."/>
            <person name="Maumus F."/>
            <person name="Michel G."/>
            <person name="Miranda-Saavedra D."/>
            <person name="Morales J."/>
            <person name="Moreau H."/>
            <person name="Motomura T."/>
            <person name="Nagasato C."/>
            <person name="Napoli C.A."/>
            <person name="Nelson D.R."/>
            <person name="Nyvall-Collen P."/>
            <person name="Peters A.F."/>
            <person name="Pommier C."/>
            <person name="Potin P."/>
            <person name="Poulain J."/>
            <person name="Quesneville H."/>
            <person name="Read B."/>
            <person name="Rensing S.A."/>
            <person name="Ritter A."/>
            <person name="Rousvoal S."/>
            <person name="Samanta M."/>
            <person name="Samson G."/>
            <person name="Schroeder D.C."/>
            <person name="Segurens B."/>
            <person name="Strittmatter M."/>
            <person name="Tonon T."/>
            <person name="Tregear J.W."/>
            <person name="Valentin K."/>
            <person name="von Dassow P."/>
            <person name="Yamagishi T."/>
            <person name="Van de Peer Y."/>
            <person name="Wincker P."/>
        </authorList>
    </citation>
    <scope>NUCLEOTIDE SEQUENCE [LARGE SCALE GENOMIC DNA]</scope>
    <source>
        <strain evidence="4">Ec32 / CCAP1310/4</strain>
    </source>
</reference>
<feature type="compositionally biased region" description="Basic and acidic residues" evidence="2">
    <location>
        <begin position="788"/>
        <end position="803"/>
    </location>
</feature>
<feature type="region of interest" description="Disordered" evidence="2">
    <location>
        <begin position="497"/>
        <end position="525"/>
    </location>
</feature>
<keyword evidence="1" id="KW-0175">Coiled coil</keyword>
<feature type="compositionally biased region" description="Polar residues" evidence="2">
    <location>
        <begin position="514"/>
        <end position="525"/>
    </location>
</feature>
<name>D7FJE2_ECTSI</name>
<feature type="compositionally biased region" description="Polar residues" evidence="2">
    <location>
        <begin position="422"/>
        <end position="433"/>
    </location>
</feature>
<evidence type="ECO:0000256" key="1">
    <source>
        <dbReference type="SAM" id="Coils"/>
    </source>
</evidence>
<feature type="compositionally biased region" description="Polar residues" evidence="2">
    <location>
        <begin position="1277"/>
        <end position="1295"/>
    </location>
</feature>
<feature type="region of interest" description="Disordered" evidence="2">
    <location>
        <begin position="1274"/>
        <end position="1295"/>
    </location>
</feature>
<feature type="region of interest" description="Disordered" evidence="2">
    <location>
        <begin position="370"/>
        <end position="483"/>
    </location>
</feature>
<sequence>MNEIGTGGEDVGREQTSQRLEERTDINQEKASLTAKHDEPTIDATEEEKEAGLVLTELFTLGVEDDVVSDSEDDHSDRALAASTTATEAQGPRIEEQGKDNHEQEAQARSSARGMEGGQTTTTNSRRSQSPTTQAMETHCRMMMNGIASSVDVASGLLQESAGEVLRCLVLDVQDTERTVAEQLQSVQPELSGEACTWLKQQAARGLDRGQSQAFELRLAGIDTQCLASVAKAFQDQRAAIERRMKETIDEMVSAFDRHLEDSAASTKQNFRWMKRRYREKIDINRAASRIELKDTILLDKCILEDKTKEIRDQYKEEVGRLRVEFQLERSTLRKQCRELEQSVEVLRLEKMQAEEDALQAHRYIEALEDGAPNHSEDGSVRSHKHSPRGGRSPRGGGHSRHASRNGSAQNSRHPSHHMLQRQESLNPGTSPSRHAFLSAGNGASGSPRSPRHMLAAGGHAGGRLSPRGASKGGASTLPDCQTGRGVGVGATQEAAVSPRGAGSAHNTGRGIGSRQNTGRMASGQNTGRNAFLACEDNGGNNSSRQLINPTARHEEARQRFENDVASKLMQVIEKKKLANLEEELADEIKNREAANARLAMMEQVIPKLHEDLKNVQAQLVQSRMETNELRKINTVMTTDLAQAASSEGQVRIRDAAAVREAETTLRDHPIGNAAAVAGGAPSFRHAAGAVVGAIRFSTRQLAGAGREPRAGPAQQQDTVALRKAKEMGQWVVQNPPEEHQEGEQEEYPVDDNDSAEDRELVSKLKRQISALEDERRAPVAGAAGLRSDMDDFRNDDGGKERAYTSGGTPNAGEETLADRRFASIKFEVENLKEVRRDLESKIAKMQVESDENSFLRRRLEAIERTTLKLNIGGVSNDLQILRERLELEAAEVSRLRGTVAALQNDKVMMTEEKASLEYDIQRLAQFKAEFENLADISINDSESNGLNGDSGTAGGAVDCGDGGKWKQRAKKLQQYIKWQLAEAETQAQRDRAQMALKSRSHEILMAEMAVLVKRYRRERGRLYEVNRTLLQQLAELDAQSDHDPRRRKVHTAGPPGVTANGQPTNPKYGRGKAREWAITGGGGLRHHQGAKVVTDTTTLSSVALVPTHTIENTPAVVAAVASARRKGPAMSASAAALLTAGEERVAGARNGGENDFSRARPRTSTGCESRARNRIGVDLVAKKRCDRRGRKEKASLKKEVETLARQLRSGVREEFFGPLSQSARERAKDMSAATKRHTTRDPMILAKPLSAITGSVLTNVPLPARVATVGGEMEPSYNQGRTSRSWSRPTRCEQNASAGGYGDGYGHHRGGAGAFW</sequence>
<proteinExistence type="predicted"/>
<feature type="coiled-coil region" evidence="1">
    <location>
        <begin position="323"/>
        <end position="357"/>
    </location>
</feature>
<feature type="coiled-coil region" evidence="1">
    <location>
        <begin position="829"/>
        <end position="866"/>
    </location>
</feature>
<feature type="compositionally biased region" description="Low complexity" evidence="2">
    <location>
        <begin position="119"/>
        <end position="134"/>
    </location>
</feature>
<dbReference type="PANTHER" id="PTHR23159">
    <property type="entry name" value="CENTROSOMAL PROTEIN 2"/>
    <property type="match status" value="1"/>
</dbReference>
<feature type="compositionally biased region" description="Basic and acidic residues" evidence="2">
    <location>
        <begin position="19"/>
        <end position="28"/>
    </location>
</feature>
<accession>D7FJE2</accession>
<feature type="region of interest" description="Disordered" evidence="2">
    <location>
        <begin position="1039"/>
        <end position="1070"/>
    </location>
</feature>
<dbReference type="OrthoDB" id="207257at2759"/>